<name>A0A379LRJ9_PRORE</name>
<gene>
    <name evidence="1" type="ORF">NCTC11801_04745</name>
</gene>
<evidence type="ECO:0000313" key="1">
    <source>
        <dbReference type="EMBL" id="SUD99019.1"/>
    </source>
</evidence>
<accession>A0A379LRJ9</accession>
<dbReference type="EMBL" id="UGTZ01000002">
    <property type="protein sequence ID" value="SUD99019.1"/>
    <property type="molecule type" value="Genomic_DNA"/>
</dbReference>
<dbReference type="Proteomes" id="UP000254208">
    <property type="component" value="Unassembled WGS sequence"/>
</dbReference>
<dbReference type="RefSeq" id="WP_115168354.1">
    <property type="nucleotide sequence ID" value="NZ_CP077318.1"/>
</dbReference>
<evidence type="ECO:0000313" key="2">
    <source>
        <dbReference type="Proteomes" id="UP000254208"/>
    </source>
</evidence>
<dbReference type="AlphaFoldDB" id="A0A379LRJ9"/>
<sequence>MSNETSVPVIPCSVGKIHRHYTPKFLGELPKLVPVRRFAAALKRHDWNRNPHIYQLRYSRKQRISVRSERRETFGALAMAMIAYADYNPESDALFEVMCSVEKLAELCGQLYRYDSGRKSYDPILHALRDWEQAKLIVIDRDFDIEAKQYKAMRIWIRPEFFHGLGFSPLELRGVVSSFSRWMEKKGLKESYQKRYAQHVLRLARANVASLDNKHKLRNLLNKLKTLVIGEDEALKQEKKHLAKALKEKKALAQSTRAPESPEHAAWRRFEAWRVTQPIAAVMAFEREMKALYPSIQGQAIYLYYLTHLPDA</sequence>
<dbReference type="GeneID" id="93674800"/>
<reference evidence="1 2" key="1">
    <citation type="submission" date="2018-06" db="EMBL/GenBank/DDBJ databases">
        <authorList>
            <consortium name="Pathogen Informatics"/>
            <person name="Doyle S."/>
        </authorList>
    </citation>
    <scope>NUCLEOTIDE SEQUENCE [LARGE SCALE GENOMIC DNA]</scope>
    <source>
        <strain evidence="1 2">NCTC11801</strain>
    </source>
</reference>
<proteinExistence type="predicted"/>
<organism evidence="1 2">
    <name type="scientific">Providencia rettgeri</name>
    <dbReference type="NCBI Taxonomy" id="587"/>
    <lineage>
        <taxon>Bacteria</taxon>
        <taxon>Pseudomonadati</taxon>
        <taxon>Pseudomonadota</taxon>
        <taxon>Gammaproteobacteria</taxon>
        <taxon>Enterobacterales</taxon>
        <taxon>Morganellaceae</taxon>
        <taxon>Providencia</taxon>
    </lineage>
</organism>
<protein>
    <submittedName>
        <fullName evidence="1">IncFII RepA protein family</fullName>
    </submittedName>
</protein>